<keyword evidence="2" id="KW-0732">Signal</keyword>
<evidence type="ECO:0000259" key="3">
    <source>
        <dbReference type="Pfam" id="PF05050"/>
    </source>
</evidence>
<dbReference type="InterPro" id="IPR053202">
    <property type="entry name" value="EGF_Rcpt_Signaling_Reg"/>
</dbReference>
<evidence type="ECO:0000256" key="2">
    <source>
        <dbReference type="SAM" id="SignalP"/>
    </source>
</evidence>
<dbReference type="InterPro" id="IPR029063">
    <property type="entry name" value="SAM-dependent_MTases_sf"/>
</dbReference>
<feature type="signal peptide" evidence="2">
    <location>
        <begin position="1"/>
        <end position="22"/>
    </location>
</feature>
<dbReference type="GO" id="GO:0005789">
    <property type="term" value="C:endoplasmic reticulum membrane"/>
    <property type="evidence" value="ECO:0007669"/>
    <property type="project" value="TreeGrafter"/>
</dbReference>
<evidence type="ECO:0000256" key="1">
    <source>
        <dbReference type="SAM" id="MobiDB-lite"/>
    </source>
</evidence>
<dbReference type="Pfam" id="PF05050">
    <property type="entry name" value="Methyltransf_21"/>
    <property type="match status" value="1"/>
</dbReference>
<gene>
    <name evidence="4" type="ORF">EGYM00392_LOCUS31840</name>
</gene>
<feature type="region of interest" description="Disordered" evidence="1">
    <location>
        <begin position="254"/>
        <end position="290"/>
    </location>
</feature>
<dbReference type="PANTHER" id="PTHR34009:SF2">
    <property type="entry name" value="PROTEIN STAR"/>
    <property type="match status" value="1"/>
</dbReference>
<dbReference type="EMBL" id="HBGA01085302">
    <property type="protein sequence ID" value="CAD9020725.1"/>
    <property type="molecule type" value="Transcribed_RNA"/>
</dbReference>
<feature type="domain" description="Methyltransferase FkbM" evidence="3">
    <location>
        <begin position="65"/>
        <end position="199"/>
    </location>
</feature>
<accession>A0A7S1NIZ9</accession>
<dbReference type="GO" id="GO:0031902">
    <property type="term" value="C:late endosome membrane"/>
    <property type="evidence" value="ECO:0007669"/>
    <property type="project" value="TreeGrafter"/>
</dbReference>
<feature type="compositionally biased region" description="Low complexity" evidence="1">
    <location>
        <begin position="273"/>
        <end position="284"/>
    </location>
</feature>
<dbReference type="AlphaFoldDB" id="A0A7S1NIZ9"/>
<organism evidence="4">
    <name type="scientific">Eutreptiella gymnastica</name>
    <dbReference type="NCBI Taxonomy" id="73025"/>
    <lineage>
        <taxon>Eukaryota</taxon>
        <taxon>Discoba</taxon>
        <taxon>Euglenozoa</taxon>
        <taxon>Euglenida</taxon>
        <taxon>Spirocuta</taxon>
        <taxon>Euglenophyceae</taxon>
        <taxon>Eutreptiales</taxon>
        <taxon>Eutreptiaceae</taxon>
        <taxon>Eutreptiella</taxon>
    </lineage>
</organism>
<dbReference type="GO" id="GO:0005794">
    <property type="term" value="C:Golgi apparatus"/>
    <property type="evidence" value="ECO:0007669"/>
    <property type="project" value="TreeGrafter"/>
</dbReference>
<dbReference type="GO" id="GO:0005886">
    <property type="term" value="C:plasma membrane"/>
    <property type="evidence" value="ECO:0007669"/>
    <property type="project" value="TreeGrafter"/>
</dbReference>
<feature type="chain" id="PRO_5031428520" description="Methyltransferase FkbM domain-containing protein" evidence="2">
    <location>
        <begin position="23"/>
        <end position="290"/>
    </location>
</feature>
<reference evidence="4" key="1">
    <citation type="submission" date="2021-01" db="EMBL/GenBank/DDBJ databases">
        <authorList>
            <person name="Corre E."/>
            <person name="Pelletier E."/>
            <person name="Niang G."/>
            <person name="Scheremetjew M."/>
            <person name="Finn R."/>
            <person name="Kale V."/>
            <person name="Holt S."/>
            <person name="Cochrane G."/>
            <person name="Meng A."/>
            <person name="Brown T."/>
            <person name="Cohen L."/>
        </authorList>
    </citation>
    <scope>NUCLEOTIDE SEQUENCE</scope>
    <source>
        <strain evidence="4">NIES-381</strain>
    </source>
</reference>
<evidence type="ECO:0000313" key="4">
    <source>
        <dbReference type="EMBL" id="CAD9020725.1"/>
    </source>
</evidence>
<name>A0A7S1NIZ9_9EUGL</name>
<dbReference type="GO" id="GO:0016197">
    <property type="term" value="P:endosomal transport"/>
    <property type="evidence" value="ECO:0007669"/>
    <property type="project" value="TreeGrafter"/>
</dbReference>
<sequence length="290" mass="32325">MGLTRLLAMVAVLCLGCRLTFADCPPRPALNPLRSEPRYNSQVGQDRVVFSLLGNHSRGFFVDLAANDPKCISNTYTLEKWLGWNGICIEGNPFYIPKLRKQRDCTVIQTAVDTTAGQTVRFRVDNMYMGGIVSRDLDNKKTKGRSITLQTQTLEGILDEHCAPRTIDYLSLDVEGAEWRVLQNFSFSRYQFRIMSIERPGKKLGRLLRMNGYTQVKTLGPYGDELWLSTAFLRTLPRRAVGAVKAFKPRVTEPQACKHRSSGSSGGVPDTGLPLPVLVNPAPNSSDPFV</sequence>
<proteinExistence type="predicted"/>
<dbReference type="GO" id="GO:0006888">
    <property type="term" value="P:endoplasmic reticulum to Golgi vesicle-mediated transport"/>
    <property type="evidence" value="ECO:0007669"/>
    <property type="project" value="TreeGrafter"/>
</dbReference>
<dbReference type="InterPro" id="IPR006342">
    <property type="entry name" value="FkbM_mtfrase"/>
</dbReference>
<dbReference type="PANTHER" id="PTHR34009">
    <property type="entry name" value="PROTEIN STAR"/>
    <property type="match status" value="1"/>
</dbReference>
<protein>
    <recommendedName>
        <fullName evidence="3">Methyltransferase FkbM domain-containing protein</fullName>
    </recommendedName>
</protein>
<dbReference type="Gene3D" id="3.40.50.150">
    <property type="entry name" value="Vaccinia Virus protein VP39"/>
    <property type="match status" value="1"/>
</dbReference>
<dbReference type="SUPFAM" id="SSF53335">
    <property type="entry name" value="S-adenosyl-L-methionine-dependent methyltransferases"/>
    <property type="match status" value="1"/>
</dbReference>